<comment type="domain">
    <text evidence="11">The N-terminal domain is essential for RNAP assembly and basal transcription, whereas the C-terminal domain is involved in interaction with transcriptional regulators and with upstream promoter elements.</text>
</comment>
<sequence>MEPIFEIKEEKGDSKYAKLVISPLVAGFGHTMGTALRRVMLSSLNGAAITRVQISGVKHQFSSLKGMKEDVLDFLLNLKKVRFVYEGDKPAKVTLSVKTAGEVKAGDIKTPSGVKVANPELVLSNLSKGAKLEAKMEVESGVGYSPSEDREKGTVGMIPLDASFSPVQRVNFKVEETRVGRFTNYDKLVMEVWTDGTLSPREALSKSSKILSSYLEQVINPVKPKKKEVQLENDGLGVVGSLSVEEIGLPTRVANALVKSGLDTVDKLATAKREDLSKVRNLGEKSIDIVYKVLKDRGVELTNA</sequence>
<keyword evidence="7 11" id="KW-0804">Transcription</keyword>
<dbReference type="SUPFAM" id="SSF47789">
    <property type="entry name" value="C-terminal domain of RNA polymerase alpha subunit"/>
    <property type="match status" value="1"/>
</dbReference>
<evidence type="ECO:0000256" key="8">
    <source>
        <dbReference type="ARBA" id="ARBA00032524"/>
    </source>
</evidence>
<evidence type="ECO:0000256" key="5">
    <source>
        <dbReference type="ARBA" id="ARBA00022679"/>
    </source>
</evidence>
<dbReference type="GO" id="GO:0003677">
    <property type="term" value="F:DNA binding"/>
    <property type="evidence" value="ECO:0007669"/>
    <property type="project" value="UniProtKB-UniRule"/>
</dbReference>
<comment type="caution">
    <text evidence="13">The sequence shown here is derived from an EMBL/GenBank/DDBJ whole genome shotgun (WGS) entry which is preliminary data.</text>
</comment>
<dbReference type="Pfam" id="PF03118">
    <property type="entry name" value="RNA_pol_A_CTD"/>
    <property type="match status" value="1"/>
</dbReference>
<evidence type="ECO:0000313" key="14">
    <source>
        <dbReference type="Proteomes" id="UP000034090"/>
    </source>
</evidence>
<dbReference type="Pfam" id="PF01193">
    <property type="entry name" value="RNA_pol_L"/>
    <property type="match status" value="1"/>
</dbReference>
<dbReference type="FunFam" id="2.170.120.12:FF:000001">
    <property type="entry name" value="DNA-directed RNA polymerase subunit alpha"/>
    <property type="match status" value="1"/>
</dbReference>
<dbReference type="GO" id="GO:0003899">
    <property type="term" value="F:DNA-directed RNA polymerase activity"/>
    <property type="evidence" value="ECO:0007669"/>
    <property type="project" value="UniProtKB-UniRule"/>
</dbReference>
<dbReference type="InterPro" id="IPR036643">
    <property type="entry name" value="RNApol_insert_sf"/>
</dbReference>
<dbReference type="InterPro" id="IPR011262">
    <property type="entry name" value="DNA-dir_RNA_pol_insert"/>
</dbReference>
<dbReference type="GO" id="GO:0006351">
    <property type="term" value="P:DNA-templated transcription"/>
    <property type="evidence" value="ECO:0007669"/>
    <property type="project" value="UniProtKB-UniRule"/>
</dbReference>
<dbReference type="Gene3D" id="1.10.150.20">
    <property type="entry name" value="5' to 3' exonuclease, C-terminal subdomain"/>
    <property type="match status" value="1"/>
</dbReference>
<dbReference type="HAMAP" id="MF_00059">
    <property type="entry name" value="RNApol_bact_RpoA"/>
    <property type="match status" value="1"/>
</dbReference>
<dbReference type="CDD" id="cd06928">
    <property type="entry name" value="RNAP_alpha_NTD"/>
    <property type="match status" value="1"/>
</dbReference>
<dbReference type="SMART" id="SM00662">
    <property type="entry name" value="RPOLD"/>
    <property type="match status" value="1"/>
</dbReference>
<protein>
    <recommendedName>
        <fullName evidence="3 11">DNA-directed RNA polymerase subunit alpha</fullName>
        <shortName evidence="11">RNAP subunit alpha</shortName>
        <ecNumber evidence="2 11">2.7.7.6</ecNumber>
    </recommendedName>
    <alternativeName>
        <fullName evidence="9 11">RNA polymerase subunit alpha</fullName>
    </alternativeName>
    <alternativeName>
        <fullName evidence="8 11">Transcriptase subunit alpha</fullName>
    </alternativeName>
</protein>
<dbReference type="NCBIfam" id="NF003519">
    <property type="entry name" value="PRK05182.2-5"/>
    <property type="match status" value="1"/>
</dbReference>
<dbReference type="EMBL" id="LCFQ01000013">
    <property type="protein sequence ID" value="KKS97377.1"/>
    <property type="molecule type" value="Genomic_DNA"/>
</dbReference>
<feature type="region of interest" description="Alpha C-terminal domain (alpha-CTD)" evidence="11">
    <location>
        <begin position="238"/>
        <end position="304"/>
    </location>
</feature>
<dbReference type="GO" id="GO:0046983">
    <property type="term" value="F:protein dimerization activity"/>
    <property type="evidence" value="ECO:0007669"/>
    <property type="project" value="InterPro"/>
</dbReference>
<evidence type="ECO:0000256" key="7">
    <source>
        <dbReference type="ARBA" id="ARBA00023163"/>
    </source>
</evidence>
<evidence type="ECO:0000256" key="2">
    <source>
        <dbReference type="ARBA" id="ARBA00012418"/>
    </source>
</evidence>
<comment type="similarity">
    <text evidence="1 11">Belongs to the RNA polymerase alpha chain family.</text>
</comment>
<dbReference type="InterPro" id="IPR011260">
    <property type="entry name" value="RNAP_asu_C"/>
</dbReference>
<dbReference type="SUPFAM" id="SSF56553">
    <property type="entry name" value="Insert subdomain of RNA polymerase alpha subunit"/>
    <property type="match status" value="1"/>
</dbReference>
<dbReference type="Proteomes" id="UP000034090">
    <property type="component" value="Unassembled WGS sequence"/>
</dbReference>
<comment type="function">
    <text evidence="11">DNA-dependent RNA polymerase catalyzes the transcription of DNA into RNA using the four ribonucleoside triphosphates as substrates.</text>
</comment>
<evidence type="ECO:0000256" key="11">
    <source>
        <dbReference type="HAMAP-Rule" id="MF_00059"/>
    </source>
</evidence>
<organism evidence="13 14">
    <name type="scientific">Candidatus Woesebacteria bacterium GW2011_GWB1_43_14</name>
    <dbReference type="NCBI Taxonomy" id="1618578"/>
    <lineage>
        <taxon>Bacteria</taxon>
        <taxon>Candidatus Woeseibacteriota</taxon>
    </lineage>
</organism>
<name>A0A0G1DIF8_9BACT</name>
<dbReference type="GO" id="GO:0005737">
    <property type="term" value="C:cytoplasm"/>
    <property type="evidence" value="ECO:0007669"/>
    <property type="project" value="UniProtKB-ARBA"/>
</dbReference>
<feature type="domain" description="DNA-directed RNA polymerase RpoA/D/Rpb3-type" evidence="12">
    <location>
        <begin position="16"/>
        <end position="221"/>
    </location>
</feature>
<dbReference type="GO" id="GO:0000428">
    <property type="term" value="C:DNA-directed RNA polymerase complex"/>
    <property type="evidence" value="ECO:0007669"/>
    <property type="project" value="UniProtKB-KW"/>
</dbReference>
<dbReference type="InterPro" id="IPR036603">
    <property type="entry name" value="RBP11-like"/>
</dbReference>
<dbReference type="Pfam" id="PF01000">
    <property type="entry name" value="RNA_pol_A_bac"/>
    <property type="match status" value="1"/>
</dbReference>
<evidence type="ECO:0000313" key="13">
    <source>
        <dbReference type="EMBL" id="KKS97377.1"/>
    </source>
</evidence>
<dbReference type="InterPro" id="IPR011263">
    <property type="entry name" value="DNA-dir_RNA_pol_RpoA/D/Rpb3"/>
</dbReference>
<dbReference type="SUPFAM" id="SSF55257">
    <property type="entry name" value="RBP11-like subunits of RNA polymerase"/>
    <property type="match status" value="1"/>
</dbReference>
<dbReference type="InterPro" id="IPR011773">
    <property type="entry name" value="DNA-dir_RpoA"/>
</dbReference>
<evidence type="ECO:0000256" key="6">
    <source>
        <dbReference type="ARBA" id="ARBA00022695"/>
    </source>
</evidence>
<reference evidence="13 14" key="1">
    <citation type="journal article" date="2015" name="Nature">
        <title>rRNA introns, odd ribosomes, and small enigmatic genomes across a large radiation of phyla.</title>
        <authorList>
            <person name="Brown C.T."/>
            <person name="Hug L.A."/>
            <person name="Thomas B.C."/>
            <person name="Sharon I."/>
            <person name="Castelle C.J."/>
            <person name="Singh A."/>
            <person name="Wilkins M.J."/>
            <person name="Williams K.H."/>
            <person name="Banfield J.F."/>
        </authorList>
    </citation>
    <scope>NUCLEOTIDE SEQUENCE [LARGE SCALE GENOMIC DNA]</scope>
</reference>
<gene>
    <name evidence="11" type="primary">rpoA</name>
    <name evidence="13" type="ORF">UV74_C0013G0499</name>
</gene>
<dbReference type="STRING" id="1618578.UV74_C0013G0499"/>
<dbReference type="NCBIfam" id="TIGR02027">
    <property type="entry name" value="rpoA"/>
    <property type="match status" value="1"/>
</dbReference>
<proteinExistence type="inferred from homology"/>
<comment type="catalytic activity">
    <reaction evidence="10 11">
        <text>RNA(n) + a ribonucleoside 5'-triphosphate = RNA(n+1) + diphosphate</text>
        <dbReference type="Rhea" id="RHEA:21248"/>
        <dbReference type="Rhea" id="RHEA-COMP:14527"/>
        <dbReference type="Rhea" id="RHEA-COMP:17342"/>
        <dbReference type="ChEBI" id="CHEBI:33019"/>
        <dbReference type="ChEBI" id="CHEBI:61557"/>
        <dbReference type="ChEBI" id="CHEBI:140395"/>
        <dbReference type="EC" id="2.7.7.6"/>
    </reaction>
</comment>
<feature type="region of interest" description="Alpha N-terminal domain (alpha-NTD)" evidence="11">
    <location>
        <begin position="1"/>
        <end position="225"/>
    </location>
</feature>
<keyword evidence="6 11" id="KW-0548">Nucleotidyltransferase</keyword>
<evidence type="ECO:0000256" key="3">
    <source>
        <dbReference type="ARBA" id="ARBA00015972"/>
    </source>
</evidence>
<evidence type="ECO:0000256" key="1">
    <source>
        <dbReference type="ARBA" id="ARBA00007123"/>
    </source>
</evidence>
<dbReference type="Gene3D" id="2.170.120.12">
    <property type="entry name" value="DNA-directed RNA polymerase, insert domain"/>
    <property type="match status" value="1"/>
</dbReference>
<dbReference type="AlphaFoldDB" id="A0A0G1DIF8"/>
<evidence type="ECO:0000259" key="12">
    <source>
        <dbReference type="SMART" id="SM00662"/>
    </source>
</evidence>
<accession>A0A0G1DIF8</accession>
<keyword evidence="4 11" id="KW-0240">DNA-directed RNA polymerase</keyword>
<evidence type="ECO:0000256" key="9">
    <source>
        <dbReference type="ARBA" id="ARBA00033070"/>
    </source>
</evidence>
<dbReference type="PATRIC" id="fig|1618578.3.peg.854"/>
<dbReference type="Gene3D" id="3.30.1360.10">
    <property type="entry name" value="RNA polymerase, RBP11-like subunit"/>
    <property type="match status" value="1"/>
</dbReference>
<keyword evidence="5 11" id="KW-0808">Transferase</keyword>
<evidence type="ECO:0000256" key="10">
    <source>
        <dbReference type="ARBA" id="ARBA00048552"/>
    </source>
</evidence>
<comment type="subunit">
    <text evidence="11">Homodimer. The RNAP catalytic core consists of 2 alpha, 1 beta, 1 beta' and 1 omega subunit. When a sigma factor is associated with the core the holoenzyme is formed, which can initiate transcription.</text>
</comment>
<dbReference type="EC" id="2.7.7.6" evidence="2 11"/>
<evidence type="ECO:0000256" key="4">
    <source>
        <dbReference type="ARBA" id="ARBA00022478"/>
    </source>
</evidence>